<gene>
    <name evidence="2" type="ORF">LCGC14_1552020</name>
</gene>
<comment type="caution">
    <text evidence="2">The sequence shown here is derived from an EMBL/GenBank/DDBJ whole genome shotgun (WGS) entry which is preliminary data.</text>
</comment>
<dbReference type="AlphaFoldDB" id="A0A0F9LQT5"/>
<feature type="region of interest" description="Disordered" evidence="1">
    <location>
        <begin position="92"/>
        <end position="122"/>
    </location>
</feature>
<evidence type="ECO:0000256" key="1">
    <source>
        <dbReference type="SAM" id="MobiDB-lite"/>
    </source>
</evidence>
<organism evidence="2">
    <name type="scientific">marine sediment metagenome</name>
    <dbReference type="NCBI Taxonomy" id="412755"/>
    <lineage>
        <taxon>unclassified sequences</taxon>
        <taxon>metagenomes</taxon>
        <taxon>ecological metagenomes</taxon>
    </lineage>
</organism>
<proteinExistence type="predicted"/>
<sequence length="122" mass="13409">MPDPIENQQLKELRGKKTTVVDRVARAFEEANTEIDGKAVHDFTRVKVYGDGLSTHAVAEKVKADVKEMDKLGEEIETMKAAAGAFDRLSKPADQMIHSAPEATKDAPKAEPYKSLGQKLTE</sequence>
<evidence type="ECO:0000313" key="2">
    <source>
        <dbReference type="EMBL" id="KKM56154.1"/>
    </source>
</evidence>
<feature type="non-terminal residue" evidence="2">
    <location>
        <position position="122"/>
    </location>
</feature>
<accession>A0A0F9LQT5</accession>
<dbReference type="EMBL" id="LAZR01011874">
    <property type="protein sequence ID" value="KKM56154.1"/>
    <property type="molecule type" value="Genomic_DNA"/>
</dbReference>
<name>A0A0F9LQT5_9ZZZZ</name>
<reference evidence="2" key="1">
    <citation type="journal article" date="2015" name="Nature">
        <title>Complex archaea that bridge the gap between prokaryotes and eukaryotes.</title>
        <authorList>
            <person name="Spang A."/>
            <person name="Saw J.H."/>
            <person name="Jorgensen S.L."/>
            <person name="Zaremba-Niedzwiedzka K."/>
            <person name="Martijn J."/>
            <person name="Lind A.E."/>
            <person name="van Eijk R."/>
            <person name="Schleper C."/>
            <person name="Guy L."/>
            <person name="Ettema T.J."/>
        </authorList>
    </citation>
    <scope>NUCLEOTIDE SEQUENCE</scope>
</reference>
<feature type="compositionally biased region" description="Basic and acidic residues" evidence="1">
    <location>
        <begin position="103"/>
        <end position="112"/>
    </location>
</feature>
<protein>
    <submittedName>
        <fullName evidence="2">Uncharacterized protein</fullName>
    </submittedName>
</protein>